<dbReference type="Pfam" id="PF04055">
    <property type="entry name" value="Radical_SAM"/>
    <property type="match status" value="1"/>
</dbReference>
<comment type="cofactor">
    <cofactor evidence="1">
        <name>[4Fe-4S] cluster</name>
        <dbReference type="ChEBI" id="CHEBI:49883"/>
    </cofactor>
</comment>
<dbReference type="Pfam" id="PF02310">
    <property type="entry name" value="B12-binding"/>
    <property type="match status" value="1"/>
</dbReference>
<keyword evidence="4" id="KW-0479">Metal-binding</keyword>
<sequence>MLKVALVNPTQSTQYPQPPMGLASIAAVLEREGYQVTMLEANALKLQPEDVVPLVSDADVIGLTAMTPTINAAIAIAHHLKKAYPDLPIVLGGAHATLLPEETLVTAPEIDLLVRGEGEETIIELLPALEYKKPLDNIPGISYRKDGEVVSNPARSRNIDLDSLPFLAYHLLPWRRYKPHPPHGRSLPFAAIITSRGCPYRCSYCSKPIFGNKFRGQSPERVVEEVAYHKSKFGIKEFAFYDDVFTLNKKRAYTIADEIVKRGLKIHWTCETRVNLVDKELLRHIK</sequence>
<dbReference type="InterPro" id="IPR034466">
    <property type="entry name" value="Methyltransferase_Class_B"/>
</dbReference>
<name>X1MTQ4_9ZZZZ</name>
<dbReference type="CDD" id="cd02068">
    <property type="entry name" value="radical_SAM_B12_BD"/>
    <property type="match status" value="1"/>
</dbReference>
<evidence type="ECO:0000313" key="8">
    <source>
        <dbReference type="EMBL" id="GAI09784.1"/>
    </source>
</evidence>
<dbReference type="GO" id="GO:0031419">
    <property type="term" value="F:cobalamin binding"/>
    <property type="evidence" value="ECO:0007669"/>
    <property type="project" value="InterPro"/>
</dbReference>
<protein>
    <recommendedName>
        <fullName evidence="7">B12-binding domain-containing protein</fullName>
    </recommendedName>
</protein>
<dbReference type="SFLD" id="SFLDG01123">
    <property type="entry name" value="methyltransferase_(Class_B)"/>
    <property type="match status" value="1"/>
</dbReference>
<dbReference type="SFLD" id="SFLDS00029">
    <property type="entry name" value="Radical_SAM"/>
    <property type="match status" value="1"/>
</dbReference>
<dbReference type="Gene3D" id="3.80.30.20">
    <property type="entry name" value="tm_1862 like domain"/>
    <property type="match status" value="1"/>
</dbReference>
<evidence type="ECO:0000256" key="5">
    <source>
        <dbReference type="ARBA" id="ARBA00023004"/>
    </source>
</evidence>
<accession>X1MTQ4</accession>
<gene>
    <name evidence="8" type="ORF">S06H3_17760</name>
</gene>
<comment type="caution">
    <text evidence="8">The sequence shown here is derived from an EMBL/GenBank/DDBJ whole genome shotgun (WGS) entry which is preliminary data.</text>
</comment>
<dbReference type="SUPFAM" id="SSF52242">
    <property type="entry name" value="Cobalamin (vitamin B12)-binding domain"/>
    <property type="match status" value="1"/>
</dbReference>
<proteinExistence type="predicted"/>
<keyword evidence="2" id="KW-0808">Transferase</keyword>
<reference evidence="8" key="1">
    <citation type="journal article" date="2014" name="Front. Microbiol.">
        <title>High frequency of phylogenetically diverse reductive dehalogenase-homologous genes in deep subseafloor sedimentary metagenomes.</title>
        <authorList>
            <person name="Kawai M."/>
            <person name="Futagami T."/>
            <person name="Toyoda A."/>
            <person name="Takaki Y."/>
            <person name="Nishi S."/>
            <person name="Hori S."/>
            <person name="Arai W."/>
            <person name="Tsubouchi T."/>
            <person name="Morono Y."/>
            <person name="Uchiyama I."/>
            <person name="Ito T."/>
            <person name="Fujiyama A."/>
            <person name="Inagaki F."/>
            <person name="Takami H."/>
        </authorList>
    </citation>
    <scope>NUCLEOTIDE SEQUENCE</scope>
    <source>
        <strain evidence="8">Expedition CK06-06</strain>
    </source>
</reference>
<keyword evidence="6" id="KW-0411">Iron-sulfur</keyword>
<feature type="non-terminal residue" evidence="8">
    <location>
        <position position="286"/>
    </location>
</feature>
<organism evidence="8">
    <name type="scientific">marine sediment metagenome</name>
    <dbReference type="NCBI Taxonomy" id="412755"/>
    <lineage>
        <taxon>unclassified sequences</taxon>
        <taxon>metagenomes</taxon>
        <taxon>ecological metagenomes</taxon>
    </lineage>
</organism>
<dbReference type="InterPro" id="IPR006158">
    <property type="entry name" value="Cobalamin-bd"/>
</dbReference>
<keyword evidence="3" id="KW-0949">S-adenosyl-L-methionine</keyword>
<dbReference type="InterPro" id="IPR007197">
    <property type="entry name" value="rSAM"/>
</dbReference>
<dbReference type="GO" id="GO:0046872">
    <property type="term" value="F:metal ion binding"/>
    <property type="evidence" value="ECO:0007669"/>
    <property type="project" value="UniProtKB-KW"/>
</dbReference>
<evidence type="ECO:0000256" key="2">
    <source>
        <dbReference type="ARBA" id="ARBA00022679"/>
    </source>
</evidence>
<evidence type="ECO:0000256" key="6">
    <source>
        <dbReference type="ARBA" id="ARBA00023014"/>
    </source>
</evidence>
<dbReference type="InterPro" id="IPR051198">
    <property type="entry name" value="BchE-like"/>
</dbReference>
<dbReference type="PANTHER" id="PTHR43409:SF7">
    <property type="entry name" value="BLL1977 PROTEIN"/>
    <property type="match status" value="1"/>
</dbReference>
<dbReference type="PROSITE" id="PS51332">
    <property type="entry name" value="B12_BINDING"/>
    <property type="match status" value="1"/>
</dbReference>
<evidence type="ECO:0000256" key="4">
    <source>
        <dbReference type="ARBA" id="ARBA00022723"/>
    </source>
</evidence>
<dbReference type="EMBL" id="BARV01008909">
    <property type="protein sequence ID" value="GAI09784.1"/>
    <property type="molecule type" value="Genomic_DNA"/>
</dbReference>
<feature type="domain" description="B12-binding" evidence="7">
    <location>
        <begin position="3"/>
        <end position="136"/>
    </location>
</feature>
<dbReference type="InterPro" id="IPR036724">
    <property type="entry name" value="Cobalamin-bd_sf"/>
</dbReference>
<dbReference type="GO" id="GO:0003824">
    <property type="term" value="F:catalytic activity"/>
    <property type="evidence" value="ECO:0007669"/>
    <property type="project" value="InterPro"/>
</dbReference>
<dbReference type="InterPro" id="IPR023404">
    <property type="entry name" value="rSAM_horseshoe"/>
</dbReference>
<dbReference type="SUPFAM" id="SSF102114">
    <property type="entry name" value="Radical SAM enzymes"/>
    <property type="match status" value="1"/>
</dbReference>
<evidence type="ECO:0000256" key="3">
    <source>
        <dbReference type="ARBA" id="ARBA00022691"/>
    </source>
</evidence>
<dbReference type="AlphaFoldDB" id="X1MTQ4"/>
<dbReference type="InterPro" id="IPR058240">
    <property type="entry name" value="rSAM_sf"/>
</dbReference>
<dbReference type="PANTHER" id="PTHR43409">
    <property type="entry name" value="ANAEROBIC MAGNESIUM-PROTOPORPHYRIN IX MONOMETHYL ESTER CYCLASE-RELATED"/>
    <property type="match status" value="1"/>
</dbReference>
<dbReference type="GO" id="GO:0051539">
    <property type="term" value="F:4 iron, 4 sulfur cluster binding"/>
    <property type="evidence" value="ECO:0007669"/>
    <property type="project" value="UniProtKB-KW"/>
</dbReference>
<evidence type="ECO:0000256" key="1">
    <source>
        <dbReference type="ARBA" id="ARBA00001966"/>
    </source>
</evidence>
<keyword evidence="5" id="KW-0408">Iron</keyword>
<dbReference type="SFLD" id="SFLDG01082">
    <property type="entry name" value="B12-binding_domain_containing"/>
    <property type="match status" value="1"/>
</dbReference>
<dbReference type="Gene3D" id="3.40.50.280">
    <property type="entry name" value="Cobalamin-binding domain"/>
    <property type="match status" value="1"/>
</dbReference>
<evidence type="ECO:0000259" key="7">
    <source>
        <dbReference type="PROSITE" id="PS51332"/>
    </source>
</evidence>